<dbReference type="Pfam" id="PF03150">
    <property type="entry name" value="CCP_MauG"/>
    <property type="match status" value="1"/>
</dbReference>
<evidence type="ECO:0000256" key="2">
    <source>
        <dbReference type="ARBA" id="ARBA00023002"/>
    </source>
</evidence>
<dbReference type="GO" id="GO:0030313">
    <property type="term" value="C:cell envelope"/>
    <property type="evidence" value="ECO:0007669"/>
    <property type="project" value="UniProtKB-SubCell"/>
</dbReference>
<dbReference type="Proteomes" id="UP000075515">
    <property type="component" value="Unassembled WGS sequence"/>
</dbReference>
<name>A0A150SFF8_SORCE</name>
<evidence type="ECO:0000313" key="5">
    <source>
        <dbReference type="EMBL" id="KYF91100.1"/>
    </source>
</evidence>
<proteinExistence type="predicted"/>
<dbReference type="InterPro" id="IPR036909">
    <property type="entry name" value="Cyt_c-like_dom_sf"/>
</dbReference>
<evidence type="ECO:0000256" key="3">
    <source>
        <dbReference type="SAM" id="MobiDB-lite"/>
    </source>
</evidence>
<dbReference type="PANTHER" id="PTHR30600">
    <property type="entry name" value="CYTOCHROME C PEROXIDASE-RELATED"/>
    <property type="match status" value="1"/>
</dbReference>
<sequence>MDIDPELSIASDGAELAASASSAGWNEFVRLVPLDQEPIPAPVGMHIVNNAAAVQLGKAFFWDIQVGSDGQTACATCHFQGGADDRTFNTLFPGADGIWASGGVTGPGQQFTPSNITNNDRVGSQGVPRASFVSINPDPNQAADICTPLPGPFGEHRRVGGRNSPTMIGAVYFRDAFWDGHANHVFNGNDAFGLTGIGSGPVAIENAALASQAVAPINDEFEMTCVGRPLNGPGSLGEKVLARTALRLQHVASNDSVLGPLANPGGTGLLCDGVPCSYRELIRRAMGDDLADNAEANFTLIWGEALYAYEATLIPNKTPLDRFLKGNYQALTPKQLHGLGLFVGRAGCNVCHNGGLLSDATWRAHQVAGPLNADGGDQGFHNLGVTATDDDTGRGRVLPSGLTFSESGSSFDVGAFKTPGLRNIKLTAPYMHNGGKATLGDVIDFYARGGGDVQNPQLTGLLRPFTLTSYDRAALIEFLSGALTDCRVEKHRAPFDHPELPIPNRSSGLPAVGASGTGPCP</sequence>
<comment type="subcellular location">
    <subcellularLocation>
        <location evidence="1">Cell envelope</location>
    </subcellularLocation>
</comment>
<dbReference type="InterPro" id="IPR004852">
    <property type="entry name" value="Di-haem_cyt_c_peroxidsae"/>
</dbReference>
<keyword evidence="2" id="KW-0560">Oxidoreductase</keyword>
<dbReference type="EMBL" id="JEMC01002069">
    <property type="protein sequence ID" value="KYF91100.1"/>
    <property type="molecule type" value="Genomic_DNA"/>
</dbReference>
<comment type="caution">
    <text evidence="5">The sequence shown here is derived from an EMBL/GenBank/DDBJ whole genome shotgun (WGS) entry which is preliminary data.</text>
</comment>
<dbReference type="AlphaFoldDB" id="A0A150SFF8"/>
<accession>A0A150SFF8</accession>
<feature type="region of interest" description="Disordered" evidence="3">
    <location>
        <begin position="496"/>
        <end position="521"/>
    </location>
</feature>
<evidence type="ECO:0000313" key="6">
    <source>
        <dbReference type="Proteomes" id="UP000075515"/>
    </source>
</evidence>
<dbReference type="InterPro" id="IPR051395">
    <property type="entry name" value="Cytochrome_c_Peroxidase/MauG"/>
</dbReference>
<organism evidence="5 6">
    <name type="scientific">Sorangium cellulosum</name>
    <name type="common">Polyangium cellulosum</name>
    <dbReference type="NCBI Taxonomy" id="56"/>
    <lineage>
        <taxon>Bacteria</taxon>
        <taxon>Pseudomonadati</taxon>
        <taxon>Myxococcota</taxon>
        <taxon>Polyangia</taxon>
        <taxon>Polyangiales</taxon>
        <taxon>Polyangiaceae</taxon>
        <taxon>Sorangium</taxon>
    </lineage>
</organism>
<dbReference type="GO" id="GO:0004130">
    <property type="term" value="F:cytochrome-c peroxidase activity"/>
    <property type="evidence" value="ECO:0007669"/>
    <property type="project" value="TreeGrafter"/>
</dbReference>
<protein>
    <recommendedName>
        <fullName evidence="4">Di-haem cytochrome c peroxidase domain-containing protein</fullName>
    </recommendedName>
</protein>
<dbReference type="GO" id="GO:0009055">
    <property type="term" value="F:electron transfer activity"/>
    <property type="evidence" value="ECO:0007669"/>
    <property type="project" value="InterPro"/>
</dbReference>
<dbReference type="SUPFAM" id="SSF46626">
    <property type="entry name" value="Cytochrome c"/>
    <property type="match status" value="2"/>
</dbReference>
<dbReference type="Gene3D" id="1.10.760.10">
    <property type="entry name" value="Cytochrome c-like domain"/>
    <property type="match status" value="2"/>
</dbReference>
<dbReference type="GO" id="GO:0020037">
    <property type="term" value="F:heme binding"/>
    <property type="evidence" value="ECO:0007669"/>
    <property type="project" value="InterPro"/>
</dbReference>
<reference evidence="5 6" key="1">
    <citation type="submission" date="2014-02" db="EMBL/GenBank/DDBJ databases">
        <title>The small core and large imbalanced accessory genome model reveals a collaborative survival strategy of Sorangium cellulosum strains in nature.</title>
        <authorList>
            <person name="Han K."/>
            <person name="Peng R."/>
            <person name="Blom J."/>
            <person name="Li Y.-Z."/>
        </authorList>
    </citation>
    <scope>NUCLEOTIDE SEQUENCE [LARGE SCALE GENOMIC DNA]</scope>
    <source>
        <strain evidence="5 6">So0149</strain>
    </source>
</reference>
<feature type="domain" description="Di-haem cytochrome c peroxidase" evidence="4">
    <location>
        <begin position="152"/>
        <end position="328"/>
    </location>
</feature>
<evidence type="ECO:0000256" key="1">
    <source>
        <dbReference type="ARBA" id="ARBA00004196"/>
    </source>
</evidence>
<gene>
    <name evidence="5" type="ORF">BE18_04675</name>
</gene>
<evidence type="ECO:0000259" key="4">
    <source>
        <dbReference type="Pfam" id="PF03150"/>
    </source>
</evidence>